<dbReference type="OrthoDB" id="10637883at2759"/>
<dbReference type="AlphaFoldDB" id="A0A5N4A298"/>
<keyword evidence="1" id="KW-0732">Signal</keyword>
<dbReference type="EMBL" id="VVIM01000011">
    <property type="protein sequence ID" value="KAB0791454.1"/>
    <property type="molecule type" value="Genomic_DNA"/>
</dbReference>
<dbReference type="InParanoid" id="A0A5N4A298"/>
<feature type="signal peptide" evidence="1">
    <location>
        <begin position="1"/>
        <end position="21"/>
    </location>
</feature>
<protein>
    <submittedName>
        <fullName evidence="2">Uncharacterized protein</fullName>
    </submittedName>
</protein>
<accession>A0A5N4A298</accession>
<gene>
    <name evidence="2" type="ORF">PPYR_03254</name>
</gene>
<feature type="chain" id="PRO_5024325104" evidence="1">
    <location>
        <begin position="22"/>
        <end position="234"/>
    </location>
</feature>
<evidence type="ECO:0000313" key="3">
    <source>
        <dbReference type="Proteomes" id="UP000327044"/>
    </source>
</evidence>
<sequence>MLPKLLLACVLIGSVIQRIWTLEEDFSFQKTFRSPSREHQERLKKLDDFEILERSGFASAEIEDRKLDGHPRLVYYPVIFAPPTFNCWNPYQRDREIVVEIHKGATTPKPTTTTSKLEIFCTEDNGDLTERDLQFLADYLDDDEYETTTKPPPNDDIVIKIIEKSPPCPTTPTKGKFSDNLEFIKVKLSDILATNASCRYEERQKLANEDDFDMWLHYVKKFGPFSTPQQNSNN</sequence>
<organism evidence="2 3">
    <name type="scientific">Photinus pyralis</name>
    <name type="common">Common eastern firefly</name>
    <name type="synonym">Lampyris pyralis</name>
    <dbReference type="NCBI Taxonomy" id="7054"/>
    <lineage>
        <taxon>Eukaryota</taxon>
        <taxon>Metazoa</taxon>
        <taxon>Ecdysozoa</taxon>
        <taxon>Arthropoda</taxon>
        <taxon>Hexapoda</taxon>
        <taxon>Insecta</taxon>
        <taxon>Pterygota</taxon>
        <taxon>Neoptera</taxon>
        <taxon>Endopterygota</taxon>
        <taxon>Coleoptera</taxon>
        <taxon>Polyphaga</taxon>
        <taxon>Elateriformia</taxon>
        <taxon>Elateroidea</taxon>
        <taxon>Lampyridae</taxon>
        <taxon>Lampyrinae</taxon>
        <taxon>Photinus</taxon>
    </lineage>
</organism>
<comment type="caution">
    <text evidence="2">The sequence shown here is derived from an EMBL/GenBank/DDBJ whole genome shotgun (WGS) entry which is preliminary data.</text>
</comment>
<proteinExistence type="predicted"/>
<evidence type="ECO:0000256" key="1">
    <source>
        <dbReference type="SAM" id="SignalP"/>
    </source>
</evidence>
<name>A0A5N4A298_PHOPY</name>
<keyword evidence="3" id="KW-1185">Reference proteome</keyword>
<evidence type="ECO:0000313" key="2">
    <source>
        <dbReference type="EMBL" id="KAB0791454.1"/>
    </source>
</evidence>
<dbReference type="Proteomes" id="UP000327044">
    <property type="component" value="Unassembled WGS sequence"/>
</dbReference>
<reference evidence="2 3" key="1">
    <citation type="journal article" date="2018" name="Elife">
        <title>Firefly genomes illuminate parallel origins of bioluminescence in beetles.</title>
        <authorList>
            <person name="Fallon T.R."/>
            <person name="Lower S.E."/>
            <person name="Chang C.H."/>
            <person name="Bessho-Uehara M."/>
            <person name="Martin G.J."/>
            <person name="Bewick A.J."/>
            <person name="Behringer M."/>
            <person name="Debat H.J."/>
            <person name="Wong I."/>
            <person name="Day J.C."/>
            <person name="Suvorov A."/>
            <person name="Silva C.J."/>
            <person name="Stanger-Hall K.F."/>
            <person name="Hall D.W."/>
            <person name="Schmitz R.J."/>
            <person name="Nelson D.R."/>
            <person name="Lewis S.M."/>
            <person name="Shigenobu S."/>
            <person name="Bybee S.M."/>
            <person name="Larracuente A.M."/>
            <person name="Oba Y."/>
            <person name="Weng J.K."/>
        </authorList>
    </citation>
    <scope>NUCLEOTIDE SEQUENCE [LARGE SCALE GENOMIC DNA]</scope>
    <source>
        <strain evidence="2">1611_PpyrPB1</strain>
        <tissue evidence="2">Whole body</tissue>
    </source>
</reference>